<feature type="compositionally biased region" description="Pro residues" evidence="2">
    <location>
        <begin position="176"/>
        <end position="189"/>
    </location>
</feature>
<dbReference type="PROSITE" id="PS50103">
    <property type="entry name" value="ZF_C3H1"/>
    <property type="match status" value="1"/>
</dbReference>
<accession>A0AAD6IPG0</accession>
<organism evidence="4 5">
    <name type="scientific">Drechslerella dactyloides</name>
    <name type="common">Nematode-trapping fungus</name>
    <name type="synonym">Arthrobotrys dactyloides</name>
    <dbReference type="NCBI Taxonomy" id="74499"/>
    <lineage>
        <taxon>Eukaryota</taxon>
        <taxon>Fungi</taxon>
        <taxon>Dikarya</taxon>
        <taxon>Ascomycota</taxon>
        <taxon>Pezizomycotina</taxon>
        <taxon>Orbiliomycetes</taxon>
        <taxon>Orbiliales</taxon>
        <taxon>Orbiliaceae</taxon>
        <taxon>Drechslerella</taxon>
    </lineage>
</organism>
<evidence type="ECO:0000256" key="1">
    <source>
        <dbReference type="PROSITE-ProRule" id="PRU00723"/>
    </source>
</evidence>
<keyword evidence="1" id="KW-0863">Zinc-finger</keyword>
<dbReference type="AlphaFoldDB" id="A0AAD6IPG0"/>
<keyword evidence="5" id="KW-1185">Reference proteome</keyword>
<feature type="compositionally biased region" description="Polar residues" evidence="2">
    <location>
        <begin position="122"/>
        <end position="133"/>
    </location>
</feature>
<reference evidence="4" key="1">
    <citation type="submission" date="2023-01" db="EMBL/GenBank/DDBJ databases">
        <title>The chitinases involved in constricting ring structure development in the nematode-trapping fungus Drechslerella dactyloides.</title>
        <authorList>
            <person name="Wang R."/>
            <person name="Zhang L."/>
            <person name="Tang P."/>
            <person name="Li S."/>
            <person name="Liang L."/>
        </authorList>
    </citation>
    <scope>NUCLEOTIDE SEQUENCE</scope>
    <source>
        <strain evidence="4">YMF1.00031</strain>
    </source>
</reference>
<dbReference type="InterPro" id="IPR000571">
    <property type="entry name" value="Znf_CCCH"/>
</dbReference>
<feature type="zinc finger region" description="C3H1-type" evidence="1">
    <location>
        <begin position="945"/>
        <end position="972"/>
    </location>
</feature>
<feature type="compositionally biased region" description="Basic and acidic residues" evidence="2">
    <location>
        <begin position="86"/>
        <end position="99"/>
    </location>
</feature>
<feature type="region of interest" description="Disordered" evidence="2">
    <location>
        <begin position="86"/>
        <end position="152"/>
    </location>
</feature>
<name>A0AAD6IPG0_DREDA</name>
<evidence type="ECO:0000313" key="5">
    <source>
        <dbReference type="Proteomes" id="UP001221413"/>
    </source>
</evidence>
<dbReference type="EMBL" id="JAQGDS010000016">
    <property type="protein sequence ID" value="KAJ6255978.1"/>
    <property type="molecule type" value="Genomic_DNA"/>
</dbReference>
<feature type="region of interest" description="Disordered" evidence="2">
    <location>
        <begin position="971"/>
        <end position="1002"/>
    </location>
</feature>
<feature type="region of interest" description="Disordered" evidence="2">
    <location>
        <begin position="170"/>
        <end position="196"/>
    </location>
</feature>
<keyword evidence="1" id="KW-0479">Metal-binding</keyword>
<protein>
    <recommendedName>
        <fullName evidence="3">C3H1-type domain-containing protein</fullName>
    </recommendedName>
</protein>
<evidence type="ECO:0000313" key="4">
    <source>
        <dbReference type="EMBL" id="KAJ6255978.1"/>
    </source>
</evidence>
<dbReference type="GO" id="GO:0008270">
    <property type="term" value="F:zinc ion binding"/>
    <property type="evidence" value="ECO:0007669"/>
    <property type="project" value="UniProtKB-KW"/>
</dbReference>
<keyword evidence="1" id="KW-0862">Zinc</keyword>
<gene>
    <name evidence="4" type="ORF">Dda_9271</name>
</gene>
<proteinExistence type="predicted"/>
<dbReference type="Proteomes" id="UP001221413">
    <property type="component" value="Unassembled WGS sequence"/>
</dbReference>
<comment type="caution">
    <text evidence="4">The sequence shown here is derived from an EMBL/GenBank/DDBJ whole genome shotgun (WGS) entry which is preliminary data.</text>
</comment>
<feature type="compositionally biased region" description="Low complexity" evidence="2">
    <location>
        <begin position="975"/>
        <end position="990"/>
    </location>
</feature>
<sequence>MSSLSGANIPADILSAMAQTPCVVMVARGVCNVGDCHYDHEKKNFFCTEERSYGRCKSSKCLFKHKRDTNGVPIEQSARTLRRLTENRPDSEEYDDGRNFIRHVTSPAAKRPLRAQPLAPSTPVNRGPSQAAPSTAGEPGPAHDGGIPNRISQGTLQDLSQIEGPRVVMKNGVPVKPRPALPPAAPTPTPKRLTLASAPDPVVSDRRERDLIMGFKAPLLSPLPLNEIERRNLLDTALRMLNHDKRYMKRFAVRLLSEARPVSHLVDIANALLAGDVDEEACTLVVFQTRCIPFMQILGHDYLEADEEVANSAKKILNDVFPEPIQAMHLIVRTIASFHQHHTLPENETVAWPEMYLSILRFLTIFAKLYSKIEEITSAAIIVYWAILFLEESRDSWYPDQSKREAVFDAIVQAVGLYKVDQYFAAETNQRGALDSIRRLPCPALKDNQKCADNEDDNCFFSHEAHTITAKYVDKTNKQFSSMEQWLQFGTQNKVLSIADLRKYWDQGLSFFNDGHENFVVEALTLPEGLLHIGQVLQLHVEEVGELQFGQVESFLQIMSSSRLENQTTIDIKIAEVAQYCAKVPSFFTFWCGFVRAGLAKDSCNQDSLNIAVLLIGFARFTVNLNPIQKIDKSARQAMINLCRIVADSNEEGTGPMSDAHDIAERLGFVIRRNLIMGTIDIIDRDLPDTNDINLDDEPLVFLDDETTSMSEAQTEAQEPHGRRDVRGMPCDQLEGVLSDLKNTFKQNSRSMPLFLSAMEVEGKFAVLKSFFASQHEYNDPTEATANVGIFPHLLPFLSTLGRFLKGRDAGKDPLLRESQRDLFQKMWTGNEFTVFFCNATKDFYLLHGDYYSLDDITKRRVRKSFEGMLYLVATLQKLELLPRADPNLEKLILRFLRMVTDFDSPNWAAVQALVVQVVGVLGLRRHFIDLNLGEDAPPKFSFRYPKTFRCPESKLSRCQFPQHCQYDHVEEDLSTPSPSSPTSSEGSLSPSPPPADKPLHVPSHLEDLIDLDFNL</sequence>
<evidence type="ECO:0000256" key="2">
    <source>
        <dbReference type="SAM" id="MobiDB-lite"/>
    </source>
</evidence>
<evidence type="ECO:0000259" key="3">
    <source>
        <dbReference type="PROSITE" id="PS50103"/>
    </source>
</evidence>
<feature type="domain" description="C3H1-type" evidence="3">
    <location>
        <begin position="945"/>
        <end position="972"/>
    </location>
</feature>